<evidence type="ECO:0000256" key="1">
    <source>
        <dbReference type="SAM" id="Phobius"/>
    </source>
</evidence>
<organism evidence="2 3">
    <name type="scientific">Argiope bruennichi</name>
    <name type="common">Wasp spider</name>
    <name type="synonym">Aranea bruennichi</name>
    <dbReference type="NCBI Taxonomy" id="94029"/>
    <lineage>
        <taxon>Eukaryota</taxon>
        <taxon>Metazoa</taxon>
        <taxon>Ecdysozoa</taxon>
        <taxon>Arthropoda</taxon>
        <taxon>Chelicerata</taxon>
        <taxon>Arachnida</taxon>
        <taxon>Araneae</taxon>
        <taxon>Araneomorphae</taxon>
        <taxon>Entelegynae</taxon>
        <taxon>Araneoidea</taxon>
        <taxon>Araneidae</taxon>
        <taxon>Argiope</taxon>
    </lineage>
</organism>
<keyword evidence="1" id="KW-0472">Membrane</keyword>
<evidence type="ECO:0000313" key="2">
    <source>
        <dbReference type="EMBL" id="KAF8778665.1"/>
    </source>
</evidence>
<dbReference type="Proteomes" id="UP000807504">
    <property type="component" value="Unassembled WGS sequence"/>
</dbReference>
<sequence>MTSQQRKLIGITLRGCHEHIVPVSFVVKVGPVPELITSVTKALKMSKDWDQNENKENEEFYDTIRHLLLISAILYMYYRLLRNRNLTHEQLFLIAQVETLTLIVVCYIHSFFL</sequence>
<dbReference type="AlphaFoldDB" id="A0A8T0EWJ8"/>
<keyword evidence="1" id="KW-0812">Transmembrane</keyword>
<comment type="caution">
    <text evidence="2">The sequence shown here is derived from an EMBL/GenBank/DDBJ whole genome shotgun (WGS) entry which is preliminary data.</text>
</comment>
<dbReference type="EMBL" id="JABXBU010002072">
    <property type="protein sequence ID" value="KAF8778665.1"/>
    <property type="molecule type" value="Genomic_DNA"/>
</dbReference>
<protein>
    <submittedName>
        <fullName evidence="2">Uncharacterized protein</fullName>
    </submittedName>
</protein>
<evidence type="ECO:0000313" key="3">
    <source>
        <dbReference type="Proteomes" id="UP000807504"/>
    </source>
</evidence>
<accession>A0A8T0EWJ8</accession>
<gene>
    <name evidence="2" type="ORF">HNY73_015366</name>
</gene>
<proteinExistence type="predicted"/>
<name>A0A8T0EWJ8_ARGBR</name>
<feature type="transmembrane region" description="Helical" evidence="1">
    <location>
        <begin position="92"/>
        <end position="112"/>
    </location>
</feature>
<reference evidence="2" key="1">
    <citation type="journal article" date="2020" name="bioRxiv">
        <title>Chromosome-level reference genome of the European wasp spider Argiope bruennichi: a resource for studies on range expansion and evolutionary adaptation.</title>
        <authorList>
            <person name="Sheffer M.M."/>
            <person name="Hoppe A."/>
            <person name="Krehenwinkel H."/>
            <person name="Uhl G."/>
            <person name="Kuss A.W."/>
            <person name="Jensen L."/>
            <person name="Jensen C."/>
            <person name="Gillespie R.G."/>
            <person name="Hoff K.J."/>
            <person name="Prost S."/>
        </authorList>
    </citation>
    <scope>NUCLEOTIDE SEQUENCE</scope>
</reference>
<reference evidence="2" key="2">
    <citation type="submission" date="2020-06" db="EMBL/GenBank/DDBJ databases">
        <authorList>
            <person name="Sheffer M."/>
        </authorList>
    </citation>
    <scope>NUCLEOTIDE SEQUENCE</scope>
</reference>
<keyword evidence="1" id="KW-1133">Transmembrane helix</keyword>
<keyword evidence="3" id="KW-1185">Reference proteome</keyword>